<evidence type="ECO:0000313" key="1">
    <source>
        <dbReference type="EMBL" id="OKP11834.1"/>
    </source>
</evidence>
<proteinExistence type="predicted"/>
<gene>
    <name evidence="1" type="ORF">PENSUB_2700</name>
</gene>
<dbReference type="AlphaFoldDB" id="A0A1Q5UHA5"/>
<protein>
    <submittedName>
        <fullName evidence="1">Uncharacterized protein</fullName>
    </submittedName>
</protein>
<dbReference type="EMBL" id="MNBE01000273">
    <property type="protein sequence ID" value="OKP11834.1"/>
    <property type="molecule type" value="Genomic_DNA"/>
</dbReference>
<dbReference type="Proteomes" id="UP000186955">
    <property type="component" value="Unassembled WGS sequence"/>
</dbReference>
<sequence>MYVINLISLDVLNSPKQSFRVKFVNAEDMTQNCKFVRFLVDCGSVPNNRQPGFLSRMCALQDWGPDEYAFAVYLINLGGPLRVIPYSAAGKRNMRGLLDRDDELVEIPDIAKIILRKSEADLRKALESGSARPNDCLQGISSLALAIGWPAGVRILLEFGADATKFALGYSPSRPFHVDDTDCDLYYHSVVPLLQAGCILESYDVLTCKYRKVRSLFSHELAKRRRRLQTLAKSCLPPQRLAAFFVNGGSESEEQIPDVHAFQISTELLTQGLKVEPSLQVRRQDSRSIYHQRIEDVEAWEELYKLGFRGIDAPDANGLTPLMYQLTYFIDFSIGVSRGIECIIWLFEKGAGLTKTLPRSNGTVAHLASSWVIDEILHIICMDNYDNSGRWLGLEARITAYSDALFLVPSVRDRCVCACCPSGCTTFSVALRSSVRRLSFGILSLKKSTELFRQVFQLLVQWTEARPATGHIIIRSLTFNALDLRHTCCTENDEIYPFLLRHIQDQQEVADIREEDHHRYPELERLVDELGGDFDQLGLPIMEFLDNHWHGRMVEYLSKPGSYDEKHIQETMKLGIFLEPHEINIPDVVYYFGSQVEQVTSDNNS</sequence>
<organism evidence="1 2">
    <name type="scientific">Penicillium subrubescens</name>
    <dbReference type="NCBI Taxonomy" id="1316194"/>
    <lineage>
        <taxon>Eukaryota</taxon>
        <taxon>Fungi</taxon>
        <taxon>Dikarya</taxon>
        <taxon>Ascomycota</taxon>
        <taxon>Pezizomycotina</taxon>
        <taxon>Eurotiomycetes</taxon>
        <taxon>Eurotiomycetidae</taxon>
        <taxon>Eurotiales</taxon>
        <taxon>Aspergillaceae</taxon>
        <taxon>Penicillium</taxon>
    </lineage>
</organism>
<name>A0A1Q5UHA5_9EURO</name>
<accession>A0A1Q5UHA5</accession>
<keyword evidence="2" id="KW-1185">Reference proteome</keyword>
<dbReference type="STRING" id="1316194.A0A1Q5UHA5"/>
<comment type="caution">
    <text evidence="1">The sequence shown here is derived from an EMBL/GenBank/DDBJ whole genome shotgun (WGS) entry which is preliminary data.</text>
</comment>
<evidence type="ECO:0000313" key="2">
    <source>
        <dbReference type="Proteomes" id="UP000186955"/>
    </source>
</evidence>
<reference evidence="1 2" key="1">
    <citation type="submission" date="2016-10" db="EMBL/GenBank/DDBJ databases">
        <title>Genome sequence of the ascomycete fungus Penicillium subrubescens.</title>
        <authorList>
            <person name="De Vries R.P."/>
            <person name="Peng M."/>
            <person name="Dilokpimol A."/>
            <person name="Hilden K."/>
            <person name="Makela M.R."/>
            <person name="Grigoriev I."/>
            <person name="Riley R."/>
            <person name="Granchi Z."/>
        </authorList>
    </citation>
    <scope>NUCLEOTIDE SEQUENCE [LARGE SCALE GENOMIC DNA]</scope>
    <source>
        <strain evidence="1 2">CBS 132785</strain>
    </source>
</reference>